<organism evidence="2">
    <name type="scientific">Cladocopium goreaui</name>
    <dbReference type="NCBI Taxonomy" id="2562237"/>
    <lineage>
        <taxon>Eukaryota</taxon>
        <taxon>Sar</taxon>
        <taxon>Alveolata</taxon>
        <taxon>Dinophyceae</taxon>
        <taxon>Suessiales</taxon>
        <taxon>Symbiodiniaceae</taxon>
        <taxon>Cladocopium</taxon>
    </lineage>
</organism>
<dbReference type="EMBL" id="CAMXCT030003702">
    <property type="protein sequence ID" value="CAL4793148.1"/>
    <property type="molecule type" value="Genomic_DNA"/>
</dbReference>
<evidence type="ECO:0000313" key="4">
    <source>
        <dbReference type="Proteomes" id="UP001152797"/>
    </source>
</evidence>
<name>A0A9P1DAB7_9DINO</name>
<feature type="region of interest" description="Disordered" evidence="1">
    <location>
        <begin position="179"/>
        <end position="199"/>
    </location>
</feature>
<proteinExistence type="predicted"/>
<evidence type="ECO:0000313" key="2">
    <source>
        <dbReference type="EMBL" id="CAI4005836.1"/>
    </source>
</evidence>
<dbReference type="AlphaFoldDB" id="A0A9P1DAB7"/>
<comment type="caution">
    <text evidence="2">The sequence shown here is derived from an EMBL/GenBank/DDBJ whole genome shotgun (WGS) entry which is preliminary data.</text>
</comment>
<dbReference type="OrthoDB" id="10595943at2759"/>
<dbReference type="Proteomes" id="UP001152797">
    <property type="component" value="Unassembled WGS sequence"/>
</dbReference>
<evidence type="ECO:0000256" key="1">
    <source>
        <dbReference type="SAM" id="MobiDB-lite"/>
    </source>
</evidence>
<gene>
    <name evidence="2" type="ORF">C1SCF055_LOCUS31527</name>
</gene>
<evidence type="ECO:0000313" key="3">
    <source>
        <dbReference type="EMBL" id="CAL4793148.1"/>
    </source>
</evidence>
<sequence length="523" mass="59355">MKDLDGQSDGGRSARSCLSGSARVRKLYTLRRAEQDLMHEPSQKVPATKPRAAWTDHAPVWLADDFLAPTDRYIFGEADRAPPELNEDPPDRSLMTHRDFIASRERRNAQENRERFGEFLAKSRDFTRLPRRRRIQLLESLEKDEISSWPGTDSFRRQELRPMRHVNVQRARCEWTIRRTPQQISAPKDETSSAGPIRPPEVEMLISCGPGEIFPENVNALKKAVRILGKPEAPERPPSESWWVQKRSKEEEALKSKKVTALIEELGQMVASTFLDEDDATHLAHLGRALEEHCYKLRLKQLIPALLLLSRAWKILKAEAEPAVEHTLIVREHWRRMSKELQISANFMAEAVSANSRTAHLPMVTAALQALAESETCCQERLDAQLARLKELFRKESICSKDLAKIAGAVGTARLAGAYSSQGFLEYFNAVLLEHLIEFREEEFHSMGWVFPTACMTGNELQQVLARAAEIQVGLLPNSAHCLGMMRNVADFVVLRAPQLHASLNGFLQLYCQKLRSEIEIDS</sequence>
<reference evidence="2" key="1">
    <citation type="submission" date="2022-10" db="EMBL/GenBank/DDBJ databases">
        <authorList>
            <person name="Chen Y."/>
            <person name="Dougan E. K."/>
            <person name="Chan C."/>
            <person name="Rhodes N."/>
            <person name="Thang M."/>
        </authorList>
    </citation>
    <scope>NUCLEOTIDE SEQUENCE</scope>
</reference>
<keyword evidence="4" id="KW-1185">Reference proteome</keyword>
<reference evidence="3 4" key="2">
    <citation type="submission" date="2024-05" db="EMBL/GenBank/DDBJ databases">
        <authorList>
            <person name="Chen Y."/>
            <person name="Shah S."/>
            <person name="Dougan E. K."/>
            <person name="Thang M."/>
            <person name="Chan C."/>
        </authorList>
    </citation>
    <scope>NUCLEOTIDE SEQUENCE [LARGE SCALE GENOMIC DNA]</scope>
</reference>
<dbReference type="EMBL" id="CAMXCT010003702">
    <property type="protein sequence ID" value="CAI4005836.1"/>
    <property type="molecule type" value="Genomic_DNA"/>
</dbReference>
<accession>A0A9P1DAB7</accession>
<dbReference type="EMBL" id="CAMXCT020003702">
    <property type="protein sequence ID" value="CAL1159211.1"/>
    <property type="molecule type" value="Genomic_DNA"/>
</dbReference>
<protein>
    <submittedName>
        <fullName evidence="2">Uncharacterized protein</fullName>
    </submittedName>
</protein>